<gene>
    <name evidence="4" type="ORF">EA472_09975</name>
</gene>
<evidence type="ECO:0000256" key="1">
    <source>
        <dbReference type="SAM" id="Coils"/>
    </source>
</evidence>
<evidence type="ECO:0000313" key="5">
    <source>
        <dbReference type="Proteomes" id="UP000281431"/>
    </source>
</evidence>
<dbReference type="SUPFAM" id="SSF55781">
    <property type="entry name" value="GAF domain-like"/>
    <property type="match status" value="1"/>
</dbReference>
<dbReference type="InterPro" id="IPR029016">
    <property type="entry name" value="GAF-like_dom_sf"/>
</dbReference>
<name>A0A3N6N0F9_NATCH</name>
<organism evidence="4 5">
    <name type="scientific">Natrarchaeobius chitinivorans</name>
    <dbReference type="NCBI Taxonomy" id="1679083"/>
    <lineage>
        <taxon>Archaea</taxon>
        <taxon>Methanobacteriati</taxon>
        <taxon>Methanobacteriota</taxon>
        <taxon>Stenosarchaea group</taxon>
        <taxon>Halobacteria</taxon>
        <taxon>Halobacteriales</taxon>
        <taxon>Natrialbaceae</taxon>
        <taxon>Natrarchaeobius</taxon>
    </lineage>
</organism>
<proteinExistence type="predicted"/>
<dbReference type="InterPro" id="IPR003018">
    <property type="entry name" value="GAF"/>
</dbReference>
<feature type="coiled-coil region" evidence="1">
    <location>
        <begin position="292"/>
        <end position="326"/>
    </location>
</feature>
<dbReference type="AlphaFoldDB" id="A0A3N6N0F9"/>
<protein>
    <submittedName>
        <fullName evidence="4">GAF domain-containing protein</fullName>
    </submittedName>
</protein>
<evidence type="ECO:0000259" key="3">
    <source>
        <dbReference type="Pfam" id="PF13185"/>
    </source>
</evidence>
<dbReference type="OrthoDB" id="8127at2157"/>
<sequence>MAHSTPKSHPLQILYVAATEERAGDGADALEAISDGPDRAVHPAASVEEIRDAAADADCVVFAEPLADDSDSHLLEAVDASGSTPLVLFSEGSPAVPSSEVFDGFVRRDADDAAVHLLDEIVWLCERGADRSTDESPDGGARARTDAAVLEVATDVATCRDRDRLFDRLVGGVVDILEFEYCWVATINFGTLVPRATAAAVPDDQLGPIPLEDPLSVSFRARQPIRIADLEPLEAVAPPFEHVRSLCSVPVGDVGVLYVASELPDAFDATDLELLEGLCGTAAAILERNWIETGIDNERDRLRRDRQRLTEEYDRLTDERERIVEERNALVSLLANVSEPTIRYELVDGRPVVADVNEPLEVVFGDEAEAVAGTPLAEYAVPNGLAEAAATLVDAVRAGEQRQLSCRRDTVEGVREFVITVVPLETGASGQEAPTSADGLVVYDDVTESRRRKRTLAAAASRLETIVELIDEEGRPSLNAADGYLELAEKTGDREHFETVEAAHDRLSAHLETLNEVASGDGDATEPVTVQEVAQLAWIDVDTRDATLATEGDVIIEANRDGLRELFEYALQAVIEVEREDEPADESITVTVGTTDDGFYVAGDRPSGSDGASRDTDPDSGRFDDDPTDVQLGLLERIADAHGWDVGVAEDDDGTAFAFRGVEAVDAN</sequence>
<dbReference type="EMBL" id="REFZ01000005">
    <property type="protein sequence ID" value="RQH00937.1"/>
    <property type="molecule type" value="Genomic_DNA"/>
</dbReference>
<keyword evidence="1" id="KW-0175">Coiled coil</keyword>
<comment type="caution">
    <text evidence="4">The sequence shown here is derived from an EMBL/GenBank/DDBJ whole genome shotgun (WGS) entry which is preliminary data.</text>
</comment>
<accession>A0A3N6N0F9</accession>
<keyword evidence="5" id="KW-1185">Reference proteome</keyword>
<dbReference type="Proteomes" id="UP000281431">
    <property type="component" value="Unassembled WGS sequence"/>
</dbReference>
<feature type="domain" description="GAF" evidence="3">
    <location>
        <begin position="160"/>
        <end position="287"/>
    </location>
</feature>
<feature type="compositionally biased region" description="Basic and acidic residues" evidence="2">
    <location>
        <begin position="612"/>
        <end position="625"/>
    </location>
</feature>
<evidence type="ECO:0000256" key="2">
    <source>
        <dbReference type="SAM" id="MobiDB-lite"/>
    </source>
</evidence>
<dbReference type="Gene3D" id="3.30.450.40">
    <property type="match status" value="1"/>
</dbReference>
<reference evidence="4 5" key="1">
    <citation type="submission" date="2018-10" db="EMBL/GenBank/DDBJ databases">
        <title>Natrarchaeobius chitinivorans gen. nov., sp. nov., and Natrarchaeobius haloalkaliphilus sp. nov., alkaliphilic, chitin-utilizing haloarchaea from hypersaline alkaline lakes.</title>
        <authorList>
            <person name="Sorokin D.Y."/>
            <person name="Elcheninov A.G."/>
            <person name="Kostrikina N.A."/>
            <person name="Bale N.J."/>
            <person name="Sinninghe Damste J.S."/>
            <person name="Khijniak T.V."/>
            <person name="Kublanov I.V."/>
            <person name="Toshchakov S.V."/>
        </authorList>
    </citation>
    <scope>NUCLEOTIDE SEQUENCE [LARGE SCALE GENOMIC DNA]</scope>
    <source>
        <strain evidence="4 5">AArcht7</strain>
    </source>
</reference>
<feature type="region of interest" description="Disordered" evidence="2">
    <location>
        <begin position="596"/>
        <end position="628"/>
    </location>
</feature>
<dbReference type="Pfam" id="PF13185">
    <property type="entry name" value="GAF_2"/>
    <property type="match status" value="1"/>
</dbReference>
<evidence type="ECO:0000313" key="4">
    <source>
        <dbReference type="EMBL" id="RQH00937.1"/>
    </source>
</evidence>